<dbReference type="EMBL" id="JAGINT010000002">
    <property type="protein sequence ID" value="MBP2355830.1"/>
    <property type="molecule type" value="Genomic_DNA"/>
</dbReference>
<accession>A0ABS4UW34</accession>
<reference evidence="2 3" key="1">
    <citation type="submission" date="2021-03" db="EMBL/GenBank/DDBJ databases">
        <title>Sequencing the genomes of 1000 actinobacteria strains.</title>
        <authorList>
            <person name="Klenk H.-P."/>
        </authorList>
    </citation>
    <scope>NUCLEOTIDE SEQUENCE [LARGE SCALE GENOMIC DNA]</scope>
    <source>
        <strain evidence="2 3">DSM 18824</strain>
    </source>
</reference>
<dbReference type="Pfam" id="PF12730">
    <property type="entry name" value="ABC2_membrane_4"/>
    <property type="match status" value="1"/>
</dbReference>
<name>A0ABS4UW34_9ACTN</name>
<gene>
    <name evidence="2" type="ORF">JOF29_006940</name>
</gene>
<keyword evidence="1" id="KW-0812">Transmembrane</keyword>
<feature type="transmembrane region" description="Helical" evidence="1">
    <location>
        <begin position="150"/>
        <end position="172"/>
    </location>
</feature>
<proteinExistence type="predicted"/>
<feature type="transmembrane region" description="Helical" evidence="1">
    <location>
        <begin position="65"/>
        <end position="82"/>
    </location>
</feature>
<feature type="transmembrane region" description="Helical" evidence="1">
    <location>
        <begin position="179"/>
        <end position="197"/>
    </location>
</feature>
<comment type="caution">
    <text evidence="2">The sequence shown here is derived from an EMBL/GenBank/DDBJ whole genome shotgun (WGS) entry which is preliminary data.</text>
</comment>
<keyword evidence="1" id="KW-1133">Transmembrane helix</keyword>
<feature type="transmembrane region" description="Helical" evidence="1">
    <location>
        <begin position="228"/>
        <end position="251"/>
    </location>
</feature>
<protein>
    <submittedName>
        <fullName evidence="2">ABC-type transport system involved in multi-copper enzyme maturation permease subunit</fullName>
    </submittedName>
</protein>
<keyword evidence="1" id="KW-0472">Membrane</keyword>
<dbReference type="Proteomes" id="UP000755585">
    <property type="component" value="Unassembled WGS sequence"/>
</dbReference>
<organism evidence="2 3">
    <name type="scientific">Kribbella aluminosa</name>
    <dbReference type="NCBI Taxonomy" id="416017"/>
    <lineage>
        <taxon>Bacteria</taxon>
        <taxon>Bacillati</taxon>
        <taxon>Actinomycetota</taxon>
        <taxon>Actinomycetes</taxon>
        <taxon>Propionibacteriales</taxon>
        <taxon>Kribbellaceae</taxon>
        <taxon>Kribbella</taxon>
    </lineage>
</organism>
<sequence>MIPVVASEWTKLRSVRSTPLSLLAAAAVSIAGALFSATGRAAGYAALSPADKLAFDPVNLSFDGLAFAQLAFGVLGALAITSEYTTGQIRTTFTAVPRRLAVLLAKAAVTATTAIVAGGVLAFACFFVAQAGLHREHLDVSLGSPGALRAVLGATAYLLTLTLLGVGLGALIRHTAGAISTLFALVFILPVVAARTSDWATWPTKWNLWSAGNALISTPAPPPNSPSLLQGLLICVAYAVLPLALSLVLVLRRDA</sequence>
<evidence type="ECO:0000313" key="3">
    <source>
        <dbReference type="Proteomes" id="UP000755585"/>
    </source>
</evidence>
<evidence type="ECO:0000313" key="2">
    <source>
        <dbReference type="EMBL" id="MBP2355830.1"/>
    </source>
</evidence>
<keyword evidence="3" id="KW-1185">Reference proteome</keyword>
<dbReference type="RefSeq" id="WP_209698441.1">
    <property type="nucleotide sequence ID" value="NZ_BAAAVU010000005.1"/>
</dbReference>
<evidence type="ECO:0000256" key="1">
    <source>
        <dbReference type="SAM" id="Phobius"/>
    </source>
</evidence>
<feature type="transmembrane region" description="Helical" evidence="1">
    <location>
        <begin position="103"/>
        <end position="130"/>
    </location>
</feature>